<comment type="caution">
    <text evidence="2">The sequence shown here is derived from an EMBL/GenBank/DDBJ whole genome shotgun (WGS) entry which is preliminary data.</text>
</comment>
<accession>A0AAD6Z5A0</accession>
<evidence type="ECO:0000313" key="2">
    <source>
        <dbReference type="EMBL" id="KAJ7307787.1"/>
    </source>
</evidence>
<dbReference type="AlphaFoldDB" id="A0AAD6Z5A0"/>
<reference evidence="2" key="1">
    <citation type="submission" date="2023-03" db="EMBL/GenBank/DDBJ databases">
        <title>Massive genome expansion in bonnet fungi (Mycena s.s.) driven by repeated elements and novel gene families across ecological guilds.</title>
        <authorList>
            <consortium name="Lawrence Berkeley National Laboratory"/>
            <person name="Harder C.B."/>
            <person name="Miyauchi S."/>
            <person name="Viragh M."/>
            <person name="Kuo A."/>
            <person name="Thoen E."/>
            <person name="Andreopoulos B."/>
            <person name="Lu D."/>
            <person name="Skrede I."/>
            <person name="Drula E."/>
            <person name="Henrissat B."/>
            <person name="Morin E."/>
            <person name="Kohler A."/>
            <person name="Barry K."/>
            <person name="LaButti K."/>
            <person name="Morin E."/>
            <person name="Salamov A."/>
            <person name="Lipzen A."/>
            <person name="Mereny Z."/>
            <person name="Hegedus B."/>
            <person name="Baldrian P."/>
            <person name="Stursova M."/>
            <person name="Weitz H."/>
            <person name="Taylor A."/>
            <person name="Grigoriev I.V."/>
            <person name="Nagy L.G."/>
            <person name="Martin F."/>
            <person name="Kauserud H."/>
        </authorList>
    </citation>
    <scope>NUCLEOTIDE SEQUENCE</scope>
    <source>
        <strain evidence="2">CBHHK002</strain>
    </source>
</reference>
<protein>
    <submittedName>
        <fullName evidence="2">Uncharacterized protein</fullName>
    </submittedName>
</protein>
<evidence type="ECO:0000313" key="3">
    <source>
        <dbReference type="Proteomes" id="UP001218218"/>
    </source>
</evidence>
<feature type="region of interest" description="Disordered" evidence="1">
    <location>
        <begin position="220"/>
        <end position="252"/>
    </location>
</feature>
<sequence length="252" mass="28072">MLPIREHKPSPLDDGHKSVAILARPADLVGVGQDVYTLTLRARTPLRVKVKFGTPGREFSSLESPGSKSSSVHFLAANFRPAAATISGLVSRETDWKAKFIPDVPSATQVTVLDGSVMEDFLRFRGREARTRPKEFDWSLERQILNPDIAYQHQHCGRGLAGMGWFIEGTWWSGNKAGNKARRADQRHSPLPVITASPQLQKFSENVQLSFVRREIPGKNLTQHNYGDQGRNQRPNFGLRNLAGRSHASAIK</sequence>
<name>A0AAD6Z5A0_9AGAR</name>
<feature type="compositionally biased region" description="Polar residues" evidence="1">
    <location>
        <begin position="220"/>
        <end position="235"/>
    </location>
</feature>
<dbReference type="EMBL" id="JARIHO010000087">
    <property type="protein sequence ID" value="KAJ7307787.1"/>
    <property type="molecule type" value="Genomic_DNA"/>
</dbReference>
<evidence type="ECO:0000256" key="1">
    <source>
        <dbReference type="SAM" id="MobiDB-lite"/>
    </source>
</evidence>
<gene>
    <name evidence="2" type="ORF">DFH08DRAFT_824098</name>
</gene>
<dbReference type="Proteomes" id="UP001218218">
    <property type="component" value="Unassembled WGS sequence"/>
</dbReference>
<proteinExistence type="predicted"/>
<organism evidence="2 3">
    <name type="scientific">Mycena albidolilacea</name>
    <dbReference type="NCBI Taxonomy" id="1033008"/>
    <lineage>
        <taxon>Eukaryota</taxon>
        <taxon>Fungi</taxon>
        <taxon>Dikarya</taxon>
        <taxon>Basidiomycota</taxon>
        <taxon>Agaricomycotina</taxon>
        <taxon>Agaricomycetes</taxon>
        <taxon>Agaricomycetidae</taxon>
        <taxon>Agaricales</taxon>
        <taxon>Marasmiineae</taxon>
        <taxon>Mycenaceae</taxon>
        <taxon>Mycena</taxon>
    </lineage>
</organism>
<keyword evidence="3" id="KW-1185">Reference proteome</keyword>